<feature type="domain" description="ABC-type uncharacterised transport system" evidence="3">
    <location>
        <begin position="180"/>
        <end position="387"/>
    </location>
</feature>
<keyword evidence="6" id="KW-1185">Reference proteome</keyword>
<feature type="transmembrane region" description="Helical" evidence="2">
    <location>
        <begin position="21"/>
        <end position="46"/>
    </location>
</feature>
<keyword evidence="2" id="KW-0472">Membrane</keyword>
<dbReference type="RefSeq" id="WP_324669558.1">
    <property type="nucleotide sequence ID" value="NZ_CP141614.1"/>
</dbReference>
<dbReference type="InterPro" id="IPR019196">
    <property type="entry name" value="ABC_transp_unknown"/>
</dbReference>
<dbReference type="SUPFAM" id="SSF52317">
    <property type="entry name" value="Class I glutamine amidotransferase-like"/>
    <property type="match status" value="1"/>
</dbReference>
<gene>
    <name evidence="5" type="ORF">VLY81_03085</name>
</gene>
<feature type="compositionally biased region" description="Low complexity" evidence="1">
    <location>
        <begin position="381"/>
        <end position="405"/>
    </location>
</feature>
<dbReference type="Gene3D" id="3.40.30.10">
    <property type="entry name" value="Glutaredoxin"/>
    <property type="match status" value="1"/>
</dbReference>
<evidence type="ECO:0000259" key="4">
    <source>
        <dbReference type="Pfam" id="PF23357"/>
    </source>
</evidence>
<sequence length="499" mass="54304">MQESERIGGIQRLTRAGARLRLARGANATLFTLFVVGIVVLLNVMLAQRPLRLDLSADKRFQLAPQSRQALDRLRQPVTLYAFVFEGTEEAERLGDLLREYRLASDRVRVRMVDPDREPTLAQKYEVRAAGTVVVEMGSNYRKIEPFNLFTSSLYGAMEFRGEQAVTRALLELSGLGGSVVYFLEGHGEGSPYDDYSELRGYLEGEGFTVKTLNLALTDSVPDDARVVVVAGPRTDLAVQEREMLEAFVQERGGRLALWLDPLPNRQLPQVDGLLATLGVERVPGVVVDPGRALFGDALSPVPELRWHDVTSPLIQANVGVVLPGAQALRAASGDRVTALMVSTDRAWAERDVSGQRWQRDGEDVAGPLELALAIQREEPVAPATATSEATSAASADEASAQPSEGETTRVPVAVVVGNSTFARNGSFAFQGNRDFAANLITWLAGQSEMVTIRPTTTPLPTVLLTGRQARGIFYGTTLGMPLAVVVAGVLVWWRRRGL</sequence>
<protein>
    <submittedName>
        <fullName evidence="5">GldG family protein</fullName>
    </submittedName>
</protein>
<evidence type="ECO:0000259" key="3">
    <source>
        <dbReference type="Pfam" id="PF09822"/>
    </source>
</evidence>
<dbReference type="InterPro" id="IPR055396">
    <property type="entry name" value="DUF7088"/>
</dbReference>
<feature type="region of interest" description="Disordered" evidence="1">
    <location>
        <begin position="380"/>
        <end position="408"/>
    </location>
</feature>
<keyword evidence="2" id="KW-0812">Transmembrane</keyword>
<evidence type="ECO:0000256" key="2">
    <source>
        <dbReference type="SAM" id="Phobius"/>
    </source>
</evidence>
<evidence type="ECO:0000256" key="1">
    <source>
        <dbReference type="SAM" id="MobiDB-lite"/>
    </source>
</evidence>
<name>A0ABZ1BRG8_9FIRM</name>
<feature type="domain" description="DUF7088" evidence="4">
    <location>
        <begin position="57"/>
        <end position="135"/>
    </location>
</feature>
<dbReference type="InterPro" id="IPR029062">
    <property type="entry name" value="Class_I_gatase-like"/>
</dbReference>
<reference evidence="6" key="1">
    <citation type="submission" date="2023-12" db="EMBL/GenBank/DDBJ databases">
        <title>Novel isolates from deep terrestrial aquifers shed light on the physiology and ecology of the class Limnochordia.</title>
        <authorList>
            <person name="Karnachuk O.V."/>
            <person name="Lukina A.P."/>
            <person name="Avakyan M.R."/>
            <person name="Kadnikov V."/>
            <person name="Begmatov S."/>
            <person name="Beletsky A.V."/>
            <person name="Mardanov A.V."/>
            <person name="Ravin N.V."/>
        </authorList>
    </citation>
    <scope>NUCLEOTIDE SEQUENCE [LARGE SCALE GENOMIC DNA]</scope>
    <source>
        <strain evidence="6">LN</strain>
    </source>
</reference>
<dbReference type="Proteomes" id="UP001333102">
    <property type="component" value="Chromosome"/>
</dbReference>
<accession>A0ABZ1BRG8</accession>
<evidence type="ECO:0000313" key="5">
    <source>
        <dbReference type="EMBL" id="WRP15168.1"/>
    </source>
</evidence>
<evidence type="ECO:0000313" key="6">
    <source>
        <dbReference type="Proteomes" id="UP001333102"/>
    </source>
</evidence>
<dbReference type="EMBL" id="CP141614">
    <property type="protein sequence ID" value="WRP15168.1"/>
    <property type="molecule type" value="Genomic_DNA"/>
</dbReference>
<dbReference type="Pfam" id="PF09822">
    <property type="entry name" value="ABC_transp_aux"/>
    <property type="match status" value="1"/>
</dbReference>
<organism evidence="5 6">
    <name type="scientific">Geochorda subterranea</name>
    <dbReference type="NCBI Taxonomy" id="3109564"/>
    <lineage>
        <taxon>Bacteria</taxon>
        <taxon>Bacillati</taxon>
        <taxon>Bacillota</taxon>
        <taxon>Limnochordia</taxon>
        <taxon>Limnochordales</taxon>
        <taxon>Geochordaceae</taxon>
        <taxon>Geochorda</taxon>
    </lineage>
</organism>
<keyword evidence="2" id="KW-1133">Transmembrane helix</keyword>
<feature type="transmembrane region" description="Helical" evidence="2">
    <location>
        <begin position="473"/>
        <end position="494"/>
    </location>
</feature>
<dbReference type="Pfam" id="PF23357">
    <property type="entry name" value="DUF7088"/>
    <property type="match status" value="1"/>
</dbReference>
<proteinExistence type="predicted"/>